<dbReference type="EMBL" id="CAJPEV010001647">
    <property type="protein sequence ID" value="CAG0893680.1"/>
    <property type="molecule type" value="Genomic_DNA"/>
</dbReference>
<dbReference type="PANTHER" id="PTHR21104">
    <property type="entry name" value="FIBRONECTIN TYPE III DOMAIN-CONTAINING PROTEIN"/>
    <property type="match status" value="1"/>
</dbReference>
<dbReference type="EMBL" id="LR901164">
    <property type="protein sequence ID" value="CAD7247953.1"/>
    <property type="molecule type" value="Genomic_DNA"/>
</dbReference>
<evidence type="ECO:0000313" key="4">
    <source>
        <dbReference type="EMBL" id="CAD7247953.1"/>
    </source>
</evidence>
<protein>
    <recommendedName>
        <fullName evidence="3">Fibronectin type III domain-containing protein</fullName>
    </recommendedName>
</protein>
<keyword evidence="5" id="KW-1185">Reference proteome</keyword>
<dbReference type="PANTHER" id="PTHR21104:SF1">
    <property type="entry name" value="FIBRONECTIN TYPE III DOMAIN-CONTAINING PROTEIN"/>
    <property type="match status" value="1"/>
</dbReference>
<feature type="compositionally biased region" description="Acidic residues" evidence="1">
    <location>
        <begin position="366"/>
        <end position="377"/>
    </location>
</feature>
<gene>
    <name evidence="4" type="ORF">DSTB1V02_LOCUS7777</name>
</gene>
<evidence type="ECO:0000256" key="2">
    <source>
        <dbReference type="SAM" id="Phobius"/>
    </source>
</evidence>
<accession>A0A7R9A4J1</accession>
<keyword evidence="2" id="KW-0472">Membrane</keyword>
<sequence>MVSQTMTLHKLPSTPFISCTTYERHFTKLETVHNRARERCARKRSESPDGPRSLEGSRTITIAMRSVSRRLHPARPRPGPERSPVRLAGPVDAWPSGFFLVVFRPGDARFGIEFCGINRLILEACLEEEEREDLNASTGRNRTGWEEEAQGWAGVTVHAEEVGIVLLVLALWVAAVMLFFNRWGKIRMLEPYVPPSYDLTKDEHRSSCAVEPHFLPRFSRASLGVDSYLFSLKQAGSGSTGLGYRMQRPRTNSVFVYSGCGGGGRRSSPPSEPPRRAKSAEDIHRLFFSTLRQGIRRGSASVIPGSTFPGSTFSGSAFPGSAFPGSAFPGPSLCAARRDSMTDYLLRSPRSIPPIQPIPEIHADDNEGEEKEAEEEVRDSGLWPHVMTTSV</sequence>
<feature type="domain" description="Fibronectin type III" evidence="3">
    <location>
        <begin position="156"/>
        <end position="286"/>
    </location>
</feature>
<dbReference type="InterPro" id="IPR032073">
    <property type="entry name" value="FNDC5_C"/>
</dbReference>
<dbReference type="AlphaFoldDB" id="A0A7R9A4J1"/>
<dbReference type="Proteomes" id="UP000677054">
    <property type="component" value="Unassembled WGS sequence"/>
</dbReference>
<evidence type="ECO:0000256" key="1">
    <source>
        <dbReference type="SAM" id="MobiDB-lite"/>
    </source>
</evidence>
<organism evidence="4">
    <name type="scientific">Darwinula stevensoni</name>
    <dbReference type="NCBI Taxonomy" id="69355"/>
    <lineage>
        <taxon>Eukaryota</taxon>
        <taxon>Metazoa</taxon>
        <taxon>Ecdysozoa</taxon>
        <taxon>Arthropoda</taxon>
        <taxon>Crustacea</taxon>
        <taxon>Oligostraca</taxon>
        <taxon>Ostracoda</taxon>
        <taxon>Podocopa</taxon>
        <taxon>Podocopida</taxon>
        <taxon>Darwinulocopina</taxon>
        <taxon>Darwinuloidea</taxon>
        <taxon>Darwinulidae</taxon>
        <taxon>Darwinula</taxon>
    </lineage>
</organism>
<dbReference type="Pfam" id="PF16066">
    <property type="entry name" value="DUF4808"/>
    <property type="match status" value="1"/>
</dbReference>
<evidence type="ECO:0000313" key="5">
    <source>
        <dbReference type="Proteomes" id="UP000677054"/>
    </source>
</evidence>
<feature type="region of interest" description="Disordered" evidence="1">
    <location>
        <begin position="37"/>
        <end position="58"/>
    </location>
</feature>
<feature type="compositionally biased region" description="Basic and acidic residues" evidence="1">
    <location>
        <begin position="37"/>
        <end position="49"/>
    </location>
</feature>
<evidence type="ECO:0000259" key="3">
    <source>
        <dbReference type="Pfam" id="PF16066"/>
    </source>
</evidence>
<feature type="region of interest" description="Disordered" evidence="1">
    <location>
        <begin position="349"/>
        <end position="391"/>
    </location>
</feature>
<keyword evidence="2" id="KW-0812">Transmembrane</keyword>
<reference evidence="4" key="1">
    <citation type="submission" date="2020-11" db="EMBL/GenBank/DDBJ databases">
        <authorList>
            <person name="Tran Van P."/>
        </authorList>
    </citation>
    <scope>NUCLEOTIDE SEQUENCE</scope>
</reference>
<keyword evidence="2" id="KW-1133">Transmembrane helix</keyword>
<feature type="transmembrane region" description="Helical" evidence="2">
    <location>
        <begin position="162"/>
        <end position="180"/>
    </location>
</feature>
<dbReference type="OrthoDB" id="6424355at2759"/>
<proteinExistence type="predicted"/>
<name>A0A7R9A4J1_9CRUS</name>